<protein>
    <submittedName>
        <fullName evidence="1">Uncharacterized protein</fullName>
    </submittedName>
</protein>
<reference evidence="1" key="1">
    <citation type="submission" date="2018-02" db="EMBL/GenBank/DDBJ databases">
        <title>Rhizophora mucronata_Transcriptome.</title>
        <authorList>
            <person name="Meera S.P."/>
            <person name="Sreeshan A."/>
            <person name="Augustine A."/>
        </authorList>
    </citation>
    <scope>NUCLEOTIDE SEQUENCE</scope>
    <source>
        <tissue evidence="1">Leaf</tissue>
    </source>
</reference>
<dbReference type="EMBL" id="GGEC01065928">
    <property type="protein sequence ID" value="MBX46412.1"/>
    <property type="molecule type" value="Transcribed_RNA"/>
</dbReference>
<organism evidence="1">
    <name type="scientific">Rhizophora mucronata</name>
    <name type="common">Asiatic mangrove</name>
    <dbReference type="NCBI Taxonomy" id="61149"/>
    <lineage>
        <taxon>Eukaryota</taxon>
        <taxon>Viridiplantae</taxon>
        <taxon>Streptophyta</taxon>
        <taxon>Embryophyta</taxon>
        <taxon>Tracheophyta</taxon>
        <taxon>Spermatophyta</taxon>
        <taxon>Magnoliopsida</taxon>
        <taxon>eudicotyledons</taxon>
        <taxon>Gunneridae</taxon>
        <taxon>Pentapetalae</taxon>
        <taxon>rosids</taxon>
        <taxon>fabids</taxon>
        <taxon>Malpighiales</taxon>
        <taxon>Rhizophoraceae</taxon>
        <taxon>Rhizophora</taxon>
    </lineage>
</organism>
<sequence length="11" mass="1252">MSIKLYGCHLS</sequence>
<evidence type="ECO:0000313" key="1">
    <source>
        <dbReference type="EMBL" id="MBX46412.1"/>
    </source>
</evidence>
<accession>A0A2P2NV78</accession>
<proteinExistence type="predicted"/>
<name>A0A2P2NV78_RHIMU</name>